<proteinExistence type="predicted"/>
<protein>
    <submittedName>
        <fullName evidence="4">Integumentary mucin C.1-like</fullName>
    </submittedName>
</protein>
<feature type="signal peptide" evidence="2">
    <location>
        <begin position="1"/>
        <end position="21"/>
    </location>
</feature>
<name>A0A6J2UI48_DROLE</name>
<keyword evidence="3" id="KW-1185">Reference proteome</keyword>
<feature type="region of interest" description="Disordered" evidence="1">
    <location>
        <begin position="56"/>
        <end position="119"/>
    </location>
</feature>
<sequence length="180" mass="20081">MKRSVGWSLFSLCLLLSQMQAQDVEPEFPEDFTTTTTMRTTTLAEGAEVTTLEPIATEPTTIGSTTTTTTTTTQVETSTPENSSKPTTPLPNTTDTPPQYLPPLTTPSPPDYGSTEPGLWDGQTQEHCYLKEHYERRYWRFSCGVAGWHPAISCYRCCYYSSSSFAGCQKLHNGHCGYYY</sequence>
<evidence type="ECO:0000256" key="2">
    <source>
        <dbReference type="SAM" id="SignalP"/>
    </source>
</evidence>
<feature type="compositionally biased region" description="Pro residues" evidence="1">
    <location>
        <begin position="99"/>
        <end position="110"/>
    </location>
</feature>
<evidence type="ECO:0000256" key="1">
    <source>
        <dbReference type="SAM" id="MobiDB-lite"/>
    </source>
</evidence>
<reference evidence="4" key="1">
    <citation type="submission" date="2025-08" db="UniProtKB">
        <authorList>
            <consortium name="RefSeq"/>
        </authorList>
    </citation>
    <scope>IDENTIFICATION</scope>
    <source>
        <strain evidence="4">11010-0011.00</strain>
        <tissue evidence="4">Whole body</tissue>
    </source>
</reference>
<gene>
    <name evidence="4" type="primary">LOC115633537</name>
</gene>
<dbReference type="AlphaFoldDB" id="A0A6J2UI48"/>
<evidence type="ECO:0000313" key="4">
    <source>
        <dbReference type="RefSeq" id="XP_030386857.1"/>
    </source>
</evidence>
<feature type="compositionally biased region" description="Low complexity" evidence="1">
    <location>
        <begin position="57"/>
        <end position="98"/>
    </location>
</feature>
<dbReference type="Proteomes" id="UP000504634">
    <property type="component" value="Unplaced"/>
</dbReference>
<feature type="chain" id="PRO_5026785351" evidence="2">
    <location>
        <begin position="22"/>
        <end position="180"/>
    </location>
</feature>
<accession>A0A6J2UI48</accession>
<dbReference type="RefSeq" id="XP_030386857.1">
    <property type="nucleotide sequence ID" value="XM_030530997.1"/>
</dbReference>
<organism evidence="3 4">
    <name type="scientific">Drosophila lebanonensis</name>
    <name type="common">Fruit fly</name>
    <name type="synonym">Scaptodrosophila lebanonensis</name>
    <dbReference type="NCBI Taxonomy" id="7225"/>
    <lineage>
        <taxon>Eukaryota</taxon>
        <taxon>Metazoa</taxon>
        <taxon>Ecdysozoa</taxon>
        <taxon>Arthropoda</taxon>
        <taxon>Hexapoda</taxon>
        <taxon>Insecta</taxon>
        <taxon>Pterygota</taxon>
        <taxon>Neoptera</taxon>
        <taxon>Endopterygota</taxon>
        <taxon>Diptera</taxon>
        <taxon>Brachycera</taxon>
        <taxon>Muscomorpha</taxon>
        <taxon>Ephydroidea</taxon>
        <taxon>Drosophilidae</taxon>
        <taxon>Scaptodrosophila</taxon>
    </lineage>
</organism>
<dbReference type="GeneID" id="115633537"/>
<keyword evidence="2" id="KW-0732">Signal</keyword>
<evidence type="ECO:0000313" key="3">
    <source>
        <dbReference type="Proteomes" id="UP000504634"/>
    </source>
</evidence>